<dbReference type="RefSeq" id="WP_202921053.1">
    <property type="nucleotide sequence ID" value="NZ_CP036274.1"/>
</dbReference>
<organism evidence="8 9">
    <name type="scientific">Anatilimnocola aggregata</name>
    <dbReference type="NCBI Taxonomy" id="2528021"/>
    <lineage>
        <taxon>Bacteria</taxon>
        <taxon>Pseudomonadati</taxon>
        <taxon>Planctomycetota</taxon>
        <taxon>Planctomycetia</taxon>
        <taxon>Pirellulales</taxon>
        <taxon>Pirellulaceae</taxon>
        <taxon>Anatilimnocola</taxon>
    </lineage>
</organism>
<dbReference type="GO" id="GO:0006817">
    <property type="term" value="P:phosphate ion transport"/>
    <property type="evidence" value="ECO:0007669"/>
    <property type="project" value="UniProtKB-KW"/>
</dbReference>
<dbReference type="EMBL" id="CP036274">
    <property type="protein sequence ID" value="QDU28600.1"/>
    <property type="molecule type" value="Genomic_DNA"/>
</dbReference>
<comment type="similarity">
    <text evidence="6">Belongs to the binding-protein-dependent transport system permease family. CysTW subfamily.</text>
</comment>
<dbReference type="AlphaFoldDB" id="A0A517YEE1"/>
<sequence length="315" mass="34034">MSNPAPAKIKRLRKRTAASTRQRMWRDVREKGIEGVLFMAAALSVLVTLGIVFVLLFESAQFFRHVSLVEFLTERNWTPSYANPKFGIMPLVCGTLLTTGVALAVALPIGTVVAIYLSEFAPFTVREVLKPLLELLSAVPTVVYGYFAIGFVAPMLQQIIPDLPTFSVLSAGLVMGVMIIPYVSSLSEDAMRSVPMLLREGSYALGANKIRTALGVVFPSALSGIGAAYILGISRAVGETMIVAIAAGMQPKVTINPLEPAATLTAFIVQVSLGDAAHGSIEYQSIFAAGLMLFLMTLAFNILGYVLRRRYHQAY</sequence>
<dbReference type="InterPro" id="IPR035906">
    <property type="entry name" value="MetI-like_sf"/>
</dbReference>
<evidence type="ECO:0000256" key="5">
    <source>
        <dbReference type="RuleBase" id="RU363032"/>
    </source>
</evidence>
<evidence type="ECO:0000256" key="6">
    <source>
        <dbReference type="RuleBase" id="RU363054"/>
    </source>
</evidence>
<dbReference type="Proteomes" id="UP000315017">
    <property type="component" value="Chromosome"/>
</dbReference>
<dbReference type="KEGG" id="aagg:ETAA8_37030"/>
<dbReference type="PROSITE" id="PS50928">
    <property type="entry name" value="ABC_TM1"/>
    <property type="match status" value="1"/>
</dbReference>
<dbReference type="Pfam" id="PF00528">
    <property type="entry name" value="BPD_transp_1"/>
    <property type="match status" value="1"/>
</dbReference>
<dbReference type="GO" id="GO:0005315">
    <property type="term" value="F:phosphate transmembrane transporter activity"/>
    <property type="evidence" value="ECO:0007669"/>
    <property type="project" value="InterPro"/>
</dbReference>
<keyword evidence="3 5" id="KW-1133">Transmembrane helix</keyword>
<evidence type="ECO:0000256" key="2">
    <source>
        <dbReference type="ARBA" id="ARBA00022692"/>
    </source>
</evidence>
<dbReference type="SUPFAM" id="SSF161098">
    <property type="entry name" value="MetI-like"/>
    <property type="match status" value="1"/>
</dbReference>
<feature type="transmembrane region" description="Helical" evidence="5">
    <location>
        <begin position="91"/>
        <end position="117"/>
    </location>
</feature>
<name>A0A517YEE1_9BACT</name>
<feature type="transmembrane region" description="Helical" evidence="5">
    <location>
        <begin position="36"/>
        <end position="57"/>
    </location>
</feature>
<feature type="transmembrane region" description="Helical" evidence="5">
    <location>
        <begin position="212"/>
        <end position="232"/>
    </location>
</feature>
<feature type="transmembrane region" description="Helical" evidence="5">
    <location>
        <begin position="137"/>
        <end position="156"/>
    </location>
</feature>
<keyword evidence="5" id="KW-0813">Transport</keyword>
<reference evidence="8 9" key="1">
    <citation type="submission" date="2019-02" db="EMBL/GenBank/DDBJ databases">
        <title>Deep-cultivation of Planctomycetes and their phenomic and genomic characterization uncovers novel biology.</title>
        <authorList>
            <person name="Wiegand S."/>
            <person name="Jogler M."/>
            <person name="Boedeker C."/>
            <person name="Pinto D."/>
            <person name="Vollmers J."/>
            <person name="Rivas-Marin E."/>
            <person name="Kohn T."/>
            <person name="Peeters S.H."/>
            <person name="Heuer A."/>
            <person name="Rast P."/>
            <person name="Oberbeckmann S."/>
            <person name="Bunk B."/>
            <person name="Jeske O."/>
            <person name="Meyerdierks A."/>
            <person name="Storesund J.E."/>
            <person name="Kallscheuer N."/>
            <person name="Luecker S."/>
            <person name="Lage O.M."/>
            <person name="Pohl T."/>
            <person name="Merkel B.J."/>
            <person name="Hornburger P."/>
            <person name="Mueller R.-W."/>
            <person name="Bruemmer F."/>
            <person name="Labrenz M."/>
            <person name="Spormann A.M."/>
            <person name="Op den Camp H."/>
            <person name="Overmann J."/>
            <person name="Amann R."/>
            <person name="Jetten M.S.M."/>
            <person name="Mascher T."/>
            <person name="Medema M.H."/>
            <person name="Devos D.P."/>
            <person name="Kaster A.-K."/>
            <person name="Ovreas L."/>
            <person name="Rohde M."/>
            <person name="Galperin M.Y."/>
            <person name="Jogler C."/>
        </authorList>
    </citation>
    <scope>NUCLEOTIDE SEQUENCE [LARGE SCALE GENOMIC DNA]</scope>
    <source>
        <strain evidence="8 9">ETA_A8</strain>
    </source>
</reference>
<evidence type="ECO:0000256" key="1">
    <source>
        <dbReference type="ARBA" id="ARBA00004651"/>
    </source>
</evidence>
<gene>
    <name evidence="8" type="primary">pstC</name>
    <name evidence="8" type="ORF">ETAA8_37030</name>
</gene>
<proteinExistence type="inferred from homology"/>
<keyword evidence="6" id="KW-0592">Phosphate transport</keyword>
<dbReference type="GO" id="GO:0005886">
    <property type="term" value="C:plasma membrane"/>
    <property type="evidence" value="ECO:0007669"/>
    <property type="project" value="UniProtKB-SubCell"/>
</dbReference>
<dbReference type="PANTHER" id="PTHR42727">
    <property type="entry name" value="PHOSPHATE TRANSPORT SYSTEM PERMEASE PROTEIN"/>
    <property type="match status" value="1"/>
</dbReference>
<feature type="transmembrane region" description="Helical" evidence="5">
    <location>
        <begin position="285"/>
        <end position="307"/>
    </location>
</feature>
<keyword evidence="4 5" id="KW-0472">Membrane</keyword>
<evidence type="ECO:0000256" key="3">
    <source>
        <dbReference type="ARBA" id="ARBA00022989"/>
    </source>
</evidence>
<keyword evidence="6" id="KW-1003">Cell membrane</keyword>
<evidence type="ECO:0000259" key="7">
    <source>
        <dbReference type="PROSITE" id="PS50928"/>
    </source>
</evidence>
<dbReference type="PANTHER" id="PTHR42727:SF1">
    <property type="entry name" value="PHOSPHATE TRANSPORT SYSTEM PERMEASE"/>
    <property type="match status" value="1"/>
</dbReference>
<dbReference type="CDD" id="cd06261">
    <property type="entry name" value="TM_PBP2"/>
    <property type="match status" value="1"/>
</dbReference>
<feature type="transmembrane region" description="Helical" evidence="5">
    <location>
        <begin position="163"/>
        <end position="183"/>
    </location>
</feature>
<evidence type="ECO:0000313" key="8">
    <source>
        <dbReference type="EMBL" id="QDU28600.1"/>
    </source>
</evidence>
<evidence type="ECO:0000313" key="9">
    <source>
        <dbReference type="Proteomes" id="UP000315017"/>
    </source>
</evidence>
<dbReference type="InterPro" id="IPR011864">
    <property type="entry name" value="Phosphate_PstC"/>
</dbReference>
<dbReference type="Gene3D" id="1.10.3720.10">
    <property type="entry name" value="MetI-like"/>
    <property type="match status" value="1"/>
</dbReference>
<protein>
    <recommendedName>
        <fullName evidence="6">Phosphate transport system permease protein</fullName>
    </recommendedName>
</protein>
<keyword evidence="9" id="KW-1185">Reference proteome</keyword>
<dbReference type="NCBIfam" id="TIGR02138">
    <property type="entry name" value="phosphate_pstC"/>
    <property type="match status" value="1"/>
</dbReference>
<comment type="subcellular location">
    <subcellularLocation>
        <location evidence="1 5">Cell membrane</location>
        <topology evidence="1 5">Multi-pass membrane protein</topology>
    </subcellularLocation>
</comment>
<accession>A0A517YEE1</accession>
<evidence type="ECO:0000256" key="4">
    <source>
        <dbReference type="ARBA" id="ARBA00023136"/>
    </source>
</evidence>
<comment type="function">
    <text evidence="6">Part of the binding-protein-dependent transport system for phosphate; probably responsible for the translocation of the substrate across the membrane.</text>
</comment>
<feature type="domain" description="ABC transmembrane type-1" evidence="7">
    <location>
        <begin position="92"/>
        <end position="304"/>
    </location>
</feature>
<dbReference type="InterPro" id="IPR000515">
    <property type="entry name" value="MetI-like"/>
</dbReference>
<keyword evidence="2 5" id="KW-0812">Transmembrane</keyword>